<evidence type="ECO:0000313" key="1">
    <source>
        <dbReference type="EMBL" id="QBK26758.1"/>
    </source>
</evidence>
<organism evidence="1 2">
    <name type="scientific">Ureibacillus thermophilus</name>
    <dbReference type="NCBI Taxonomy" id="367743"/>
    <lineage>
        <taxon>Bacteria</taxon>
        <taxon>Bacillati</taxon>
        <taxon>Bacillota</taxon>
        <taxon>Bacilli</taxon>
        <taxon>Bacillales</taxon>
        <taxon>Caryophanaceae</taxon>
        <taxon>Ureibacillus</taxon>
    </lineage>
</organism>
<dbReference type="RefSeq" id="WP_208650443.1">
    <property type="nucleotide sequence ID" value="NZ_CP036528.1"/>
</dbReference>
<dbReference type="Pfam" id="PF09693">
    <property type="entry name" value="Phage_XkdX"/>
    <property type="match status" value="1"/>
</dbReference>
<dbReference type="AlphaFoldDB" id="A0A4P6UX97"/>
<dbReference type="Proteomes" id="UP000291151">
    <property type="component" value="Chromosome"/>
</dbReference>
<protein>
    <submittedName>
        <fullName evidence="1">XkdX family protein</fullName>
    </submittedName>
</protein>
<keyword evidence="2" id="KW-1185">Reference proteome</keyword>
<accession>A0A4P6UX97</accession>
<name>A0A4P6UX97_9BACL</name>
<dbReference type="KEGG" id="uth:DKZ56_13405"/>
<gene>
    <name evidence="1" type="ORF">DKZ56_13405</name>
</gene>
<reference evidence="1 2" key="1">
    <citation type="submission" date="2019-02" db="EMBL/GenBank/DDBJ databases">
        <title>Ureibacillus thermophilus.</title>
        <authorList>
            <person name="Sunny J.S."/>
            <person name="Natarajan A."/>
            <person name="Saleena L.M."/>
        </authorList>
    </citation>
    <scope>NUCLEOTIDE SEQUENCE [LARGE SCALE GENOMIC DNA]</scope>
    <source>
        <strain evidence="1 2">LM102</strain>
    </source>
</reference>
<sequence length="45" mass="5382">MNFWKLAYKMNWVTAEQLRLAVKTEKNPYGEITPEQYKEITGVDF</sequence>
<proteinExistence type="predicted"/>
<evidence type="ECO:0000313" key="2">
    <source>
        <dbReference type="Proteomes" id="UP000291151"/>
    </source>
</evidence>
<dbReference type="InterPro" id="IPR010022">
    <property type="entry name" value="XkdX"/>
</dbReference>
<dbReference type="EMBL" id="CP036528">
    <property type="protein sequence ID" value="QBK26758.1"/>
    <property type="molecule type" value="Genomic_DNA"/>
</dbReference>